<feature type="transmembrane region" description="Helical" evidence="1">
    <location>
        <begin position="31"/>
        <end position="47"/>
    </location>
</feature>
<sequence>MTLFRAWILLLVLSGLSAAFAEYSAPADTGAATMAAGGAGMLCLTWLKARTILASYLRLDETPAARRIFGLILGLYLLLLAGLFLLPLA</sequence>
<feature type="signal peptide" evidence="2">
    <location>
        <begin position="1"/>
        <end position="21"/>
    </location>
</feature>
<protein>
    <recommendedName>
        <fullName evidence="5">Nitric oxide reductase F protein</fullName>
    </recommendedName>
</protein>
<feature type="chain" id="PRO_5015772529" description="Nitric oxide reductase F protein" evidence="2">
    <location>
        <begin position="22"/>
        <end position="89"/>
    </location>
</feature>
<name>A0A2T5K5Y2_9RHOB</name>
<gene>
    <name evidence="3" type="ORF">C8J28_111123</name>
</gene>
<organism evidence="3 4">
    <name type="scientific">Cereibacter azotoformans</name>
    <dbReference type="NCBI Taxonomy" id="43057"/>
    <lineage>
        <taxon>Bacteria</taxon>
        <taxon>Pseudomonadati</taxon>
        <taxon>Pseudomonadota</taxon>
        <taxon>Alphaproteobacteria</taxon>
        <taxon>Rhodobacterales</taxon>
        <taxon>Paracoccaceae</taxon>
        <taxon>Cereibacter</taxon>
    </lineage>
</organism>
<evidence type="ECO:0000256" key="1">
    <source>
        <dbReference type="SAM" id="Phobius"/>
    </source>
</evidence>
<comment type="caution">
    <text evidence="3">The sequence shown here is derived from an EMBL/GenBank/DDBJ whole genome shotgun (WGS) entry which is preliminary data.</text>
</comment>
<keyword evidence="1" id="KW-1133">Transmembrane helix</keyword>
<dbReference type="EMBL" id="QAOT01000011">
    <property type="protein sequence ID" value="PTR17835.1"/>
    <property type="molecule type" value="Genomic_DNA"/>
</dbReference>
<keyword evidence="1" id="KW-0472">Membrane</keyword>
<dbReference type="RefSeq" id="WP_101339884.1">
    <property type="nucleotide sequence ID" value="NZ_CP090022.1"/>
</dbReference>
<reference evidence="3 4" key="1">
    <citation type="submission" date="2018-04" db="EMBL/GenBank/DDBJ databases">
        <title>Genomic Encyclopedia of Type Strains, Phase III (KMG-III): the genomes of soil and plant-associated and newly described type strains.</title>
        <authorList>
            <person name="Whitman W."/>
        </authorList>
    </citation>
    <scope>NUCLEOTIDE SEQUENCE [LARGE SCALE GENOMIC DNA]</scope>
    <source>
        <strain evidence="3 4">KA25</strain>
    </source>
</reference>
<keyword evidence="4" id="KW-1185">Reference proteome</keyword>
<evidence type="ECO:0000256" key="2">
    <source>
        <dbReference type="SAM" id="SignalP"/>
    </source>
</evidence>
<keyword evidence="1" id="KW-0812">Transmembrane</keyword>
<evidence type="ECO:0000313" key="4">
    <source>
        <dbReference type="Proteomes" id="UP000244060"/>
    </source>
</evidence>
<dbReference type="AlphaFoldDB" id="A0A2T5K5Y2"/>
<dbReference type="Proteomes" id="UP000244060">
    <property type="component" value="Unassembled WGS sequence"/>
</dbReference>
<evidence type="ECO:0000313" key="3">
    <source>
        <dbReference type="EMBL" id="PTR17835.1"/>
    </source>
</evidence>
<feature type="transmembrane region" description="Helical" evidence="1">
    <location>
        <begin position="68"/>
        <end position="88"/>
    </location>
</feature>
<accession>A0A2T5K5Y2</accession>
<proteinExistence type="predicted"/>
<keyword evidence="2" id="KW-0732">Signal</keyword>
<evidence type="ECO:0008006" key="5">
    <source>
        <dbReference type="Google" id="ProtNLM"/>
    </source>
</evidence>